<dbReference type="Pfam" id="PF00378">
    <property type="entry name" value="ECH_1"/>
    <property type="match status" value="1"/>
</dbReference>
<evidence type="ECO:0000313" key="1">
    <source>
        <dbReference type="EMBL" id="CEL06032.1"/>
    </source>
</evidence>
<dbReference type="AlphaFoldDB" id="A0A0U5G2S9"/>
<name>A0A0U5G2S9_ASPCI</name>
<keyword evidence="2" id="KW-1185">Reference proteome</keyword>
<dbReference type="STRING" id="454130.A0A0U5G2S9"/>
<protein>
    <recommendedName>
        <fullName evidence="3">Enoyl-CoA hydratase/isomerase family protein</fullName>
    </recommendedName>
</protein>
<dbReference type="EMBL" id="CDMC01000005">
    <property type="protein sequence ID" value="CEL06032.1"/>
    <property type="molecule type" value="Genomic_DNA"/>
</dbReference>
<dbReference type="InterPro" id="IPR029045">
    <property type="entry name" value="ClpP/crotonase-like_dom_sf"/>
</dbReference>
<accession>A0A0U5G2S9</accession>
<gene>
    <name evidence="1" type="ORF">ASPCAL07143</name>
</gene>
<dbReference type="CDD" id="cd06558">
    <property type="entry name" value="crotonase-like"/>
    <property type="match status" value="1"/>
</dbReference>
<sequence>MAQKEESAKLVLVETHPSGIRVCILNRPTKRNALSQGLIDELLLQLRLAESDEEISCIIITGSGGIFSGMYSTHPSEYIDIGMRLLMRRCLCWYSRRGYQGDLATRCGRRAPETISRGSVQWYAACPEAGDCCR</sequence>
<dbReference type="Gene3D" id="3.30.300.220">
    <property type="match status" value="1"/>
</dbReference>
<evidence type="ECO:0000313" key="2">
    <source>
        <dbReference type="Proteomes" id="UP000054771"/>
    </source>
</evidence>
<organism evidence="1 2">
    <name type="scientific">Aspergillus calidoustus</name>
    <dbReference type="NCBI Taxonomy" id="454130"/>
    <lineage>
        <taxon>Eukaryota</taxon>
        <taxon>Fungi</taxon>
        <taxon>Dikarya</taxon>
        <taxon>Ascomycota</taxon>
        <taxon>Pezizomycotina</taxon>
        <taxon>Eurotiomycetes</taxon>
        <taxon>Eurotiomycetidae</taxon>
        <taxon>Eurotiales</taxon>
        <taxon>Aspergillaceae</taxon>
        <taxon>Aspergillus</taxon>
        <taxon>Aspergillus subgen. Nidulantes</taxon>
    </lineage>
</organism>
<proteinExistence type="predicted"/>
<dbReference type="Proteomes" id="UP000054771">
    <property type="component" value="Unassembled WGS sequence"/>
</dbReference>
<dbReference type="InterPro" id="IPR001753">
    <property type="entry name" value="Enoyl-CoA_hydra/iso"/>
</dbReference>
<reference evidence="2" key="1">
    <citation type="journal article" date="2016" name="Genome Announc.">
        <title>Draft genome sequences of fungus Aspergillus calidoustus.</title>
        <authorList>
            <person name="Horn F."/>
            <person name="Linde J."/>
            <person name="Mattern D.J."/>
            <person name="Walther G."/>
            <person name="Guthke R."/>
            <person name="Scherlach K."/>
            <person name="Martin K."/>
            <person name="Brakhage A.A."/>
            <person name="Petzke L."/>
            <person name="Valiante V."/>
        </authorList>
    </citation>
    <scope>NUCLEOTIDE SEQUENCE [LARGE SCALE GENOMIC DNA]</scope>
    <source>
        <strain evidence="2">SF006504</strain>
    </source>
</reference>
<dbReference type="SUPFAM" id="SSF52096">
    <property type="entry name" value="ClpP/crotonase"/>
    <property type="match status" value="1"/>
</dbReference>
<dbReference type="OrthoDB" id="448450at2759"/>
<evidence type="ECO:0008006" key="3">
    <source>
        <dbReference type="Google" id="ProtNLM"/>
    </source>
</evidence>